<keyword evidence="1" id="KW-0812">Transmembrane</keyword>
<proteinExistence type="predicted"/>
<evidence type="ECO:0000313" key="3">
    <source>
        <dbReference type="Proteomes" id="UP000279259"/>
    </source>
</evidence>
<dbReference type="Proteomes" id="UP000279259">
    <property type="component" value="Unassembled WGS sequence"/>
</dbReference>
<dbReference type="AlphaFoldDB" id="A0A427YGI7"/>
<feature type="transmembrane region" description="Helical" evidence="1">
    <location>
        <begin position="128"/>
        <end position="149"/>
    </location>
</feature>
<keyword evidence="1" id="KW-0472">Membrane</keyword>
<sequence length="203" mass="21503">MFNYSLTVTILKITTLFWALLVMAVDAAFIAKFNSYVWYGQAGSGFSASNAVIACAIFTMVYLGVALFFIFFVPAHVLISVMVDTICIGFLFIFAIGSVGALSSYVGWWGNFTGTNTLGSLLDATVGLGWVMVFLLLAILLIEVIVTLVNYGGSLDTWKTPFNELLVGSGGSLRGARATKVESGVGAPAMQQAQAPVPVTSAV</sequence>
<accession>A0A427YGI7</accession>
<reference evidence="2 3" key="1">
    <citation type="submission" date="2018-11" db="EMBL/GenBank/DDBJ databases">
        <title>Genome sequence of Saitozyma podzolica DSM 27192.</title>
        <authorList>
            <person name="Aliyu H."/>
            <person name="Gorte O."/>
            <person name="Ochsenreither K."/>
        </authorList>
    </citation>
    <scope>NUCLEOTIDE SEQUENCE [LARGE SCALE GENOMIC DNA]</scope>
    <source>
        <strain evidence="2 3">DSM 27192</strain>
    </source>
</reference>
<evidence type="ECO:0000313" key="2">
    <source>
        <dbReference type="EMBL" id="RSH90133.1"/>
    </source>
</evidence>
<keyword evidence="1" id="KW-1133">Transmembrane helix</keyword>
<evidence type="ECO:0008006" key="4">
    <source>
        <dbReference type="Google" id="ProtNLM"/>
    </source>
</evidence>
<feature type="transmembrane region" description="Helical" evidence="1">
    <location>
        <begin position="51"/>
        <end position="73"/>
    </location>
</feature>
<comment type="caution">
    <text evidence="2">The sequence shown here is derived from an EMBL/GenBank/DDBJ whole genome shotgun (WGS) entry which is preliminary data.</text>
</comment>
<feature type="transmembrane region" description="Helical" evidence="1">
    <location>
        <begin position="85"/>
        <end position="108"/>
    </location>
</feature>
<dbReference type="STRING" id="1890683.A0A427YGI7"/>
<evidence type="ECO:0000256" key="1">
    <source>
        <dbReference type="SAM" id="Phobius"/>
    </source>
</evidence>
<organism evidence="2 3">
    <name type="scientific">Saitozyma podzolica</name>
    <dbReference type="NCBI Taxonomy" id="1890683"/>
    <lineage>
        <taxon>Eukaryota</taxon>
        <taxon>Fungi</taxon>
        <taxon>Dikarya</taxon>
        <taxon>Basidiomycota</taxon>
        <taxon>Agaricomycotina</taxon>
        <taxon>Tremellomycetes</taxon>
        <taxon>Tremellales</taxon>
        <taxon>Trimorphomycetaceae</taxon>
        <taxon>Saitozyma</taxon>
    </lineage>
</organism>
<gene>
    <name evidence="2" type="ORF">EHS25_001466</name>
</gene>
<keyword evidence="3" id="KW-1185">Reference proteome</keyword>
<dbReference type="OrthoDB" id="2564117at2759"/>
<name>A0A427YGI7_9TREE</name>
<dbReference type="EMBL" id="RSCD01000011">
    <property type="protein sequence ID" value="RSH90133.1"/>
    <property type="molecule type" value="Genomic_DNA"/>
</dbReference>
<protein>
    <recommendedName>
        <fullName evidence="4">MARVEL domain-containing protein</fullName>
    </recommendedName>
</protein>